<dbReference type="SUPFAM" id="SSF55874">
    <property type="entry name" value="ATPase domain of HSP90 chaperone/DNA topoisomerase II/histidine kinase"/>
    <property type="match status" value="1"/>
</dbReference>
<keyword evidence="3 6" id="KW-0597">Phosphoprotein</keyword>
<reference evidence="9" key="2">
    <citation type="submission" date="2020-09" db="EMBL/GenBank/DDBJ databases">
        <authorList>
            <person name="Sun Q."/>
            <person name="Zhou Y."/>
        </authorList>
    </citation>
    <scope>NUCLEOTIDE SEQUENCE</scope>
    <source>
        <strain evidence="9">CGMCC 1.15367</strain>
    </source>
</reference>
<dbReference type="EMBL" id="BMIQ01000006">
    <property type="protein sequence ID" value="GGE13184.1"/>
    <property type="molecule type" value="Genomic_DNA"/>
</dbReference>
<organism evidence="9 10">
    <name type="scientific">Aureimonas endophytica</name>
    <dbReference type="NCBI Taxonomy" id="2027858"/>
    <lineage>
        <taxon>Bacteria</taxon>
        <taxon>Pseudomonadati</taxon>
        <taxon>Pseudomonadota</taxon>
        <taxon>Alphaproteobacteria</taxon>
        <taxon>Hyphomicrobiales</taxon>
        <taxon>Aurantimonadaceae</taxon>
        <taxon>Aureimonas</taxon>
    </lineage>
</organism>
<dbReference type="Pfam" id="PF01590">
    <property type="entry name" value="GAF"/>
    <property type="match status" value="2"/>
</dbReference>
<dbReference type="InterPro" id="IPR011006">
    <property type="entry name" value="CheY-like_superfamily"/>
</dbReference>
<dbReference type="EC" id="2.7.13.3" evidence="2"/>
<dbReference type="Gene3D" id="3.30.450.40">
    <property type="match status" value="2"/>
</dbReference>
<dbReference type="Gene3D" id="3.40.50.2300">
    <property type="match status" value="1"/>
</dbReference>
<evidence type="ECO:0000313" key="10">
    <source>
        <dbReference type="Proteomes" id="UP000644699"/>
    </source>
</evidence>
<dbReference type="Pfam" id="PF02518">
    <property type="entry name" value="HATPase_c"/>
    <property type="match status" value="1"/>
</dbReference>
<dbReference type="InterPro" id="IPR001789">
    <property type="entry name" value="Sig_transdc_resp-reg_receiver"/>
</dbReference>
<dbReference type="Proteomes" id="UP000644699">
    <property type="component" value="Unassembled WGS sequence"/>
</dbReference>
<dbReference type="Pfam" id="PF00072">
    <property type="entry name" value="Response_reg"/>
    <property type="match status" value="1"/>
</dbReference>
<dbReference type="Pfam" id="PF00512">
    <property type="entry name" value="HisKA"/>
    <property type="match status" value="1"/>
</dbReference>
<dbReference type="SMART" id="SM00065">
    <property type="entry name" value="GAF"/>
    <property type="match status" value="2"/>
</dbReference>
<evidence type="ECO:0000256" key="1">
    <source>
        <dbReference type="ARBA" id="ARBA00000085"/>
    </source>
</evidence>
<proteinExistence type="predicted"/>
<keyword evidence="5" id="KW-0418">Kinase</keyword>
<dbReference type="PRINTS" id="PR00344">
    <property type="entry name" value="BCTRLSENSOR"/>
</dbReference>
<gene>
    <name evidence="9" type="ORF">GCM10011390_35360</name>
</gene>
<comment type="caution">
    <text evidence="9">The sequence shown here is derived from an EMBL/GenBank/DDBJ whole genome shotgun (WGS) entry which is preliminary data.</text>
</comment>
<name>A0A916ZTE7_9HYPH</name>
<feature type="modified residue" description="4-aspartylphosphate" evidence="6">
    <location>
        <position position="856"/>
    </location>
</feature>
<dbReference type="CDD" id="cd18161">
    <property type="entry name" value="REC_hyHK_blue-like"/>
    <property type="match status" value="1"/>
</dbReference>
<feature type="domain" description="Response regulatory" evidence="8">
    <location>
        <begin position="806"/>
        <end position="922"/>
    </location>
</feature>
<dbReference type="SUPFAM" id="SSF55781">
    <property type="entry name" value="GAF domain-like"/>
    <property type="match status" value="2"/>
</dbReference>
<dbReference type="Gene3D" id="3.30.565.10">
    <property type="entry name" value="Histidine kinase-like ATPase, C-terminal domain"/>
    <property type="match status" value="1"/>
</dbReference>
<dbReference type="PANTHER" id="PTHR43065">
    <property type="entry name" value="SENSOR HISTIDINE KINASE"/>
    <property type="match status" value="1"/>
</dbReference>
<dbReference type="InterPro" id="IPR003594">
    <property type="entry name" value="HATPase_dom"/>
</dbReference>
<dbReference type="InterPro" id="IPR036890">
    <property type="entry name" value="HATPase_C_sf"/>
</dbReference>
<evidence type="ECO:0000259" key="7">
    <source>
        <dbReference type="PROSITE" id="PS50109"/>
    </source>
</evidence>
<evidence type="ECO:0000313" key="9">
    <source>
        <dbReference type="EMBL" id="GGE13184.1"/>
    </source>
</evidence>
<evidence type="ECO:0000256" key="2">
    <source>
        <dbReference type="ARBA" id="ARBA00012438"/>
    </source>
</evidence>
<dbReference type="Gene3D" id="1.10.287.130">
    <property type="match status" value="1"/>
</dbReference>
<protein>
    <recommendedName>
        <fullName evidence="2">histidine kinase</fullName>
        <ecNumber evidence="2">2.7.13.3</ecNumber>
    </recommendedName>
</protein>
<dbReference type="Gene3D" id="3.30.450.20">
    <property type="entry name" value="PAS domain"/>
    <property type="match status" value="1"/>
</dbReference>
<accession>A0A916ZTE7</accession>
<evidence type="ECO:0000259" key="8">
    <source>
        <dbReference type="PROSITE" id="PS50110"/>
    </source>
</evidence>
<dbReference type="GO" id="GO:0000155">
    <property type="term" value="F:phosphorelay sensor kinase activity"/>
    <property type="evidence" value="ECO:0007669"/>
    <property type="project" value="InterPro"/>
</dbReference>
<dbReference type="SUPFAM" id="SSF52172">
    <property type="entry name" value="CheY-like"/>
    <property type="match status" value="1"/>
</dbReference>
<dbReference type="InterPro" id="IPR004358">
    <property type="entry name" value="Sig_transdc_His_kin-like_C"/>
</dbReference>
<dbReference type="PANTHER" id="PTHR43065:SF42">
    <property type="entry name" value="TWO-COMPONENT SENSOR PPRA"/>
    <property type="match status" value="1"/>
</dbReference>
<dbReference type="CDD" id="cd00082">
    <property type="entry name" value="HisKA"/>
    <property type="match status" value="1"/>
</dbReference>
<evidence type="ECO:0000256" key="4">
    <source>
        <dbReference type="ARBA" id="ARBA00022679"/>
    </source>
</evidence>
<dbReference type="InterPro" id="IPR003661">
    <property type="entry name" value="HisK_dim/P_dom"/>
</dbReference>
<dbReference type="SMART" id="SM00388">
    <property type="entry name" value="HisKA"/>
    <property type="match status" value="1"/>
</dbReference>
<evidence type="ECO:0000256" key="6">
    <source>
        <dbReference type="PROSITE-ProRule" id="PRU00169"/>
    </source>
</evidence>
<comment type="catalytic activity">
    <reaction evidence="1">
        <text>ATP + protein L-histidine = ADP + protein N-phospho-L-histidine.</text>
        <dbReference type="EC" id="2.7.13.3"/>
    </reaction>
</comment>
<sequence length="925" mass="99277">MATDAMIDPLSFLAGGGEAARMIRARDWTGHPLGAPEVWPSSLKVALSLVLNSPESMILSWGPDLHFFFNDAYFPLLGPRLSWAMGARFDEVWADAMAQALPIIEAAMAGESRRFVDLPWKLATDRGAADTWWTFSYSRVLEADGSIAGLFIFTNETTEAVLNAAAVRANLERQEFLLGLEGQLRLHSDPAPIILAAVAALGRQLGAHQVAYADVDECGAVATVEYDWNDGPIPSNAGAHRLDDYGPDFAADLRAGRPIVVADISADPRTASPLSAESFERASVGAFMLVPIADDGRLKAAFCINQAAPRAWTAAELALARDAADRTWATIVRARADAALRESEGRLRFLDELARATAGLVEADALLTTTTRMVATHMGLSICAYADMDEDEDGFTIRGEWTAPGAPSLLGHFRLRDFGEATHRRLGSGETLVIDDSRAELPPQEAAAFQALGISATVCMPLVKNGRLTALMAGHRREAHRWTAAEIALIREVSERSWAHIERAGAAAELKATAGALAALNATLEERVRARTSELMRIEEVLRQSQKMEAVGQLTGGLAHDFNNLLAGISGSIELVESRLAQGRGDEVARYLANAMGATKRAAALTHRLLAFSRRQTLAPKATDINRLVAEMADLVRRTVGPAIEVATATDGELWPVLADPNQLENALLNLCINSRDAMPDGGRLVVRTANLDLGPDAAAERRLDLPPGQYVVLSVSDDGTGMSADVIEKAFDPFFTTKPIGVGTGLGLSMIYGFAQQSGGQARIESTQGRGTTVSIVLPRHHSPEALAEDVRAAPAQPMAKASETILVIDDEPLIRMLIVDVVQDLGYVAIEAGDGPEGMEVLRSAQHLDLLITDVGLPNGMNGRQVADAARELRPDLKVLFVTGYAETAVLGHGHLAPGMEVMTKPFQMEELGRRIETLIARG</sequence>
<evidence type="ECO:0000256" key="5">
    <source>
        <dbReference type="ARBA" id="ARBA00022777"/>
    </source>
</evidence>
<keyword evidence="10" id="KW-1185">Reference proteome</keyword>
<dbReference type="InterPro" id="IPR036097">
    <property type="entry name" value="HisK_dim/P_sf"/>
</dbReference>
<dbReference type="AlphaFoldDB" id="A0A916ZTE7"/>
<dbReference type="SUPFAM" id="SSF47384">
    <property type="entry name" value="Homodimeric domain of signal transducing histidine kinase"/>
    <property type="match status" value="1"/>
</dbReference>
<reference evidence="9" key="1">
    <citation type="journal article" date="2014" name="Int. J. Syst. Evol. Microbiol.">
        <title>Complete genome sequence of Corynebacterium casei LMG S-19264T (=DSM 44701T), isolated from a smear-ripened cheese.</title>
        <authorList>
            <consortium name="US DOE Joint Genome Institute (JGI-PGF)"/>
            <person name="Walter F."/>
            <person name="Albersmeier A."/>
            <person name="Kalinowski J."/>
            <person name="Ruckert C."/>
        </authorList>
    </citation>
    <scope>NUCLEOTIDE SEQUENCE</scope>
    <source>
        <strain evidence="9">CGMCC 1.15367</strain>
    </source>
</reference>
<dbReference type="SMART" id="SM00387">
    <property type="entry name" value="HATPase_c"/>
    <property type="match status" value="1"/>
</dbReference>
<dbReference type="PROSITE" id="PS50109">
    <property type="entry name" value="HIS_KIN"/>
    <property type="match status" value="1"/>
</dbReference>
<dbReference type="SMART" id="SM00448">
    <property type="entry name" value="REC"/>
    <property type="match status" value="1"/>
</dbReference>
<feature type="domain" description="Histidine kinase" evidence="7">
    <location>
        <begin position="557"/>
        <end position="783"/>
    </location>
</feature>
<evidence type="ECO:0000256" key="3">
    <source>
        <dbReference type="ARBA" id="ARBA00022553"/>
    </source>
</evidence>
<keyword evidence="4" id="KW-0808">Transferase</keyword>
<dbReference type="PROSITE" id="PS50110">
    <property type="entry name" value="RESPONSE_REGULATORY"/>
    <property type="match status" value="1"/>
</dbReference>
<dbReference type="InterPro" id="IPR029016">
    <property type="entry name" value="GAF-like_dom_sf"/>
</dbReference>
<dbReference type="InterPro" id="IPR005467">
    <property type="entry name" value="His_kinase_dom"/>
</dbReference>
<dbReference type="InterPro" id="IPR003018">
    <property type="entry name" value="GAF"/>
</dbReference>